<feature type="compositionally biased region" description="Gly residues" evidence="1">
    <location>
        <begin position="74"/>
        <end position="103"/>
    </location>
</feature>
<keyword evidence="2" id="KW-0449">Lipoprotein</keyword>
<name>A0ABQ0NVV8_9PROT</name>
<accession>A0ABQ0NVV8</accession>
<gene>
    <name evidence="2" type="ORF">AA15669_0048</name>
</gene>
<comment type="caution">
    <text evidence="2">The sequence shown here is derived from an EMBL/GenBank/DDBJ whole genome shotgun (WGS) entry which is preliminary data.</text>
</comment>
<organism evidence="2 3">
    <name type="scientific">Saccharibacter floricola DSM 15669</name>
    <dbReference type="NCBI Taxonomy" id="1123227"/>
    <lineage>
        <taxon>Bacteria</taxon>
        <taxon>Pseudomonadati</taxon>
        <taxon>Pseudomonadota</taxon>
        <taxon>Alphaproteobacteria</taxon>
        <taxon>Acetobacterales</taxon>
        <taxon>Acetobacteraceae</taxon>
        <taxon>Saccharibacter</taxon>
    </lineage>
</organism>
<dbReference type="EMBL" id="BAQD01000001">
    <property type="protein sequence ID" value="GBQ04588.1"/>
    <property type="molecule type" value="Genomic_DNA"/>
</dbReference>
<keyword evidence="3" id="KW-1185">Reference proteome</keyword>
<reference evidence="2" key="1">
    <citation type="submission" date="2013-04" db="EMBL/GenBank/DDBJ databases">
        <title>The genome sequencing project of 58 acetic acid bacteria.</title>
        <authorList>
            <person name="Okamoto-Kainuma A."/>
            <person name="Ishikawa M."/>
            <person name="Umino S."/>
            <person name="Koizumi Y."/>
            <person name="Shiwa Y."/>
            <person name="Yoshikawa H."/>
            <person name="Matsutani M."/>
            <person name="Matsushita K."/>
        </authorList>
    </citation>
    <scope>NUCLEOTIDE SEQUENCE</scope>
    <source>
        <strain evidence="2">DSM 15669</strain>
    </source>
</reference>
<evidence type="ECO:0000256" key="1">
    <source>
        <dbReference type="SAM" id="MobiDB-lite"/>
    </source>
</evidence>
<sequence length="103" mass="10659">MPLSHPAVDKQQVLVLNFDNRGVLRKMSILGRRDAIPVRMVNDKTPTPGTQISVIQELLGNVGRYNPMSSMGSTFGGGMGGGGMGGPMSGQGTGQGGVGNTMQ</sequence>
<evidence type="ECO:0000313" key="3">
    <source>
        <dbReference type="Proteomes" id="UP001062901"/>
    </source>
</evidence>
<dbReference type="Proteomes" id="UP001062901">
    <property type="component" value="Unassembled WGS sequence"/>
</dbReference>
<feature type="region of interest" description="Disordered" evidence="1">
    <location>
        <begin position="73"/>
        <end position="103"/>
    </location>
</feature>
<protein>
    <submittedName>
        <fullName evidence="2">Lipoprotein OmlA</fullName>
    </submittedName>
</protein>
<proteinExistence type="predicted"/>
<evidence type="ECO:0000313" key="2">
    <source>
        <dbReference type="EMBL" id="GBQ04588.1"/>
    </source>
</evidence>